<dbReference type="AlphaFoldDB" id="A0A076KVL1"/>
<name>A0A076KVL1_NEPPI</name>
<reference evidence="1" key="1">
    <citation type="submission" date="2013-07" db="EMBL/GenBank/DDBJ databases">
        <title>Nephila pilipes venom gland.</title>
        <authorList>
            <person name="Huo L.J."/>
        </authorList>
    </citation>
    <scope>NUCLEOTIDE SEQUENCE</scope>
    <source>
        <tissue evidence="1">Venom gland</tissue>
    </source>
</reference>
<dbReference type="EMBL" id="KF433779">
    <property type="protein sequence ID" value="AII98100.1"/>
    <property type="molecule type" value="mRNA"/>
</dbReference>
<organism evidence="1">
    <name type="scientific">Nephila pilipes</name>
    <name type="common">Giant wood spider</name>
    <name type="synonym">Nephila maculata</name>
    <dbReference type="NCBI Taxonomy" id="299642"/>
    <lineage>
        <taxon>Eukaryota</taxon>
        <taxon>Metazoa</taxon>
        <taxon>Ecdysozoa</taxon>
        <taxon>Arthropoda</taxon>
        <taxon>Chelicerata</taxon>
        <taxon>Arachnida</taxon>
        <taxon>Araneae</taxon>
        <taxon>Araneomorphae</taxon>
        <taxon>Entelegynae</taxon>
        <taxon>Araneoidea</taxon>
        <taxon>Nephilidae</taxon>
        <taxon>Nephila</taxon>
    </lineage>
</organism>
<proteinExistence type="evidence at transcript level"/>
<protein>
    <submittedName>
        <fullName evidence="1">BLTX775</fullName>
    </submittedName>
</protein>
<sequence>MIKWSEYSFNINSNGFFRVCSTLRTNIFLSSYCYY</sequence>
<evidence type="ECO:0000313" key="1">
    <source>
        <dbReference type="EMBL" id="AII98100.1"/>
    </source>
</evidence>
<accession>A0A076KVL1</accession>